<proteinExistence type="predicted"/>
<evidence type="ECO:0000313" key="1">
    <source>
        <dbReference type="EMBL" id="CAH1521324.1"/>
    </source>
</evidence>
<dbReference type="AlphaFoldDB" id="A0AAU9PYY1"/>
<reference evidence="1" key="1">
    <citation type="submission" date="2022-01" db="EMBL/GenBank/DDBJ databases">
        <authorList>
            <person name="Lagorce A."/>
        </authorList>
    </citation>
    <scope>NUCLEOTIDE SEQUENCE</scope>
    <source>
        <strain evidence="1">Th15_F1_D04</strain>
    </source>
</reference>
<name>A0AAU9PYY1_9VIBR</name>
<evidence type="ECO:0000313" key="2">
    <source>
        <dbReference type="Proteomes" id="UP001295420"/>
    </source>
</evidence>
<sequence>MTELHAQKVTDILEIRGNGFTVIFDKQALHQDDSAICLNENSIEIVGLSDEFIDALAPDESKNAMSQEELDELASALTKSGMNTQIVTAVI</sequence>
<comment type="caution">
    <text evidence="1">The sequence shown here is derived from an EMBL/GenBank/DDBJ whole genome shotgun (WGS) entry which is preliminary data.</text>
</comment>
<organism evidence="1 2">
    <name type="scientific">Vibrio owensii</name>
    <dbReference type="NCBI Taxonomy" id="696485"/>
    <lineage>
        <taxon>Bacteria</taxon>
        <taxon>Pseudomonadati</taxon>
        <taxon>Pseudomonadota</taxon>
        <taxon>Gammaproteobacteria</taxon>
        <taxon>Vibrionales</taxon>
        <taxon>Vibrionaceae</taxon>
        <taxon>Vibrio</taxon>
    </lineage>
</organism>
<dbReference type="EMBL" id="CAKMTQ010000001">
    <property type="protein sequence ID" value="CAH1521324.1"/>
    <property type="molecule type" value="Genomic_DNA"/>
</dbReference>
<dbReference type="RefSeq" id="WP_409930004.1">
    <property type="nucleotide sequence ID" value="NZ_CAKMTQ010000001.1"/>
</dbReference>
<accession>A0AAU9PYY1</accession>
<protein>
    <submittedName>
        <fullName evidence="1">Uncharacterized protein</fullName>
    </submittedName>
</protein>
<dbReference type="Proteomes" id="UP001295420">
    <property type="component" value="Unassembled WGS sequence"/>
</dbReference>
<gene>
    <name evidence="1" type="ORF">THF1D04_10771</name>
</gene>